<feature type="active site" description="Schiff-base intermediate with substrate" evidence="1">
    <location>
        <position position="51"/>
    </location>
</feature>
<dbReference type="InterPro" id="IPR036412">
    <property type="entry name" value="HAD-like_sf"/>
</dbReference>
<dbReference type="PANTHER" id="PTHR43434">
    <property type="entry name" value="PHOSPHOGLYCOLATE PHOSPHATASE"/>
    <property type="match status" value="1"/>
</dbReference>
<feature type="binding site" evidence="1">
    <location>
        <position position="10"/>
    </location>
    <ligand>
        <name>Mg(2+)</name>
        <dbReference type="ChEBI" id="CHEBI:18420"/>
    </ligand>
</feature>
<proteinExistence type="inferred from homology"/>
<evidence type="ECO:0000313" key="2">
    <source>
        <dbReference type="EMBL" id="NKC03913.1"/>
    </source>
</evidence>
<evidence type="ECO:0000313" key="3">
    <source>
        <dbReference type="Proteomes" id="UP000704467"/>
    </source>
</evidence>
<dbReference type="SFLD" id="SFLDG01135">
    <property type="entry name" value="C1.5.6:_HAD__Beta-PGM__Phospha"/>
    <property type="match status" value="1"/>
</dbReference>
<dbReference type="InterPro" id="IPR006323">
    <property type="entry name" value="Phosphonoacetald_hydro"/>
</dbReference>
<comment type="subunit">
    <text evidence="1">Homodimer.</text>
</comment>
<sequence length="273" mass="29626">MGHLKAVVFDWAGTVIDFGSFAPMGVFVEAFAQFGIEVSIAEAREPMGRPKWDHIEAMLAQPRIHAAWKAHHGHAPTQSDIQAVYDVFVPLNEKVVDQYADLVPGAAETARALRERGLKIGSTTGYTRSIMERVLPLAKAQGYETDNLVCAGDLPHGRPTPMNMYRCFLDLDVWPAQAVVKVDDTGVGIDEGREAGCWTVGVSLSGNEAGVTPDELAKMSEAEKNTLREKASAVLSRHRPDYIIDTVADLLPVIEAIEQRLANGERPHAGSGA</sequence>
<organism evidence="2 3">
    <name type="scientific">Brucella haematophila</name>
    <dbReference type="NCBI Taxonomy" id="419474"/>
    <lineage>
        <taxon>Bacteria</taxon>
        <taxon>Pseudomonadati</taxon>
        <taxon>Pseudomonadota</taxon>
        <taxon>Alphaproteobacteria</taxon>
        <taxon>Hyphomicrobiales</taxon>
        <taxon>Brucellaceae</taxon>
        <taxon>Brucella/Ochrobactrum group</taxon>
        <taxon>Brucella</taxon>
    </lineage>
</organism>
<feature type="active site" description="Nucleophile" evidence="1">
    <location>
        <position position="10"/>
    </location>
</feature>
<dbReference type="PANTHER" id="PTHR43434:SF19">
    <property type="entry name" value="PHOSPHONOACETALDEHYDE HYDROLASE"/>
    <property type="match status" value="1"/>
</dbReference>
<dbReference type="GO" id="GO:0050194">
    <property type="term" value="F:phosphonoacetaldehyde hydrolase activity"/>
    <property type="evidence" value="ECO:0007669"/>
    <property type="project" value="UniProtKB-EC"/>
</dbReference>
<keyword evidence="1 2" id="KW-0378">Hydrolase</keyword>
<dbReference type="InterPro" id="IPR050155">
    <property type="entry name" value="HAD-like_hydrolase_sf"/>
</dbReference>
<keyword evidence="1" id="KW-0460">Magnesium</keyword>
<dbReference type="SFLD" id="SFLDG01129">
    <property type="entry name" value="C1.5:_HAD__Beta-PGM__Phosphata"/>
    <property type="match status" value="1"/>
</dbReference>
<comment type="function">
    <text evidence="1">Involved in phosphonate degradation.</text>
</comment>
<dbReference type="Pfam" id="PF00702">
    <property type="entry name" value="Hydrolase"/>
    <property type="match status" value="1"/>
</dbReference>
<comment type="catalytic activity">
    <reaction evidence="1">
        <text>phosphonoacetaldehyde + H2O = acetaldehyde + phosphate + H(+)</text>
        <dbReference type="Rhea" id="RHEA:18905"/>
        <dbReference type="ChEBI" id="CHEBI:15343"/>
        <dbReference type="ChEBI" id="CHEBI:15377"/>
        <dbReference type="ChEBI" id="CHEBI:15378"/>
        <dbReference type="ChEBI" id="CHEBI:43474"/>
        <dbReference type="ChEBI" id="CHEBI:58383"/>
        <dbReference type="EC" id="3.11.1.1"/>
    </reaction>
</comment>
<accession>A0ABX1DLV1</accession>
<protein>
    <recommendedName>
        <fullName evidence="1">Phosphonoacetaldehyde hydrolase</fullName>
        <shortName evidence="1">Phosphonatase</shortName>
        <ecNumber evidence="1">3.11.1.1</ecNumber>
    </recommendedName>
    <alternativeName>
        <fullName evidence="1">Phosphonoacetaldehyde phosphonohydrolase</fullName>
    </alternativeName>
</protein>
<keyword evidence="3" id="KW-1185">Reference proteome</keyword>
<dbReference type="NCBIfam" id="TIGR01422">
    <property type="entry name" value="phosphonatase"/>
    <property type="match status" value="1"/>
</dbReference>
<dbReference type="SFLD" id="SFLDS00003">
    <property type="entry name" value="Haloacid_Dehalogenase"/>
    <property type="match status" value="1"/>
</dbReference>
<dbReference type="RefSeq" id="WP_138786158.1">
    <property type="nucleotide sequence ID" value="NZ_JBHEEQ010000009.1"/>
</dbReference>
<dbReference type="Gene3D" id="1.10.150.240">
    <property type="entry name" value="Putative phosphatase, domain 2"/>
    <property type="match status" value="1"/>
</dbReference>
<dbReference type="Gene3D" id="3.40.50.1000">
    <property type="entry name" value="HAD superfamily/HAD-like"/>
    <property type="match status" value="1"/>
</dbReference>
<name>A0ABX1DLV1_9HYPH</name>
<feature type="binding site" evidence="1">
    <location>
        <position position="184"/>
    </location>
    <ligand>
        <name>Mg(2+)</name>
        <dbReference type="ChEBI" id="CHEBI:18420"/>
    </ligand>
</feature>
<dbReference type="EMBL" id="JAAVLN010000002">
    <property type="protein sequence ID" value="NKC03913.1"/>
    <property type="molecule type" value="Genomic_DNA"/>
</dbReference>
<keyword evidence="1" id="KW-0704">Schiff base</keyword>
<dbReference type="HAMAP" id="MF_01375">
    <property type="entry name" value="PhnX"/>
    <property type="match status" value="1"/>
</dbReference>
<dbReference type="EC" id="3.11.1.1" evidence="1"/>
<dbReference type="InterPro" id="IPR023198">
    <property type="entry name" value="PGP-like_dom2"/>
</dbReference>
<dbReference type="SUPFAM" id="SSF56784">
    <property type="entry name" value="HAD-like"/>
    <property type="match status" value="1"/>
</dbReference>
<keyword evidence="1" id="KW-0479">Metal-binding</keyword>
<dbReference type="Proteomes" id="UP000704467">
    <property type="component" value="Unassembled WGS sequence"/>
</dbReference>
<evidence type="ECO:0000256" key="1">
    <source>
        <dbReference type="HAMAP-Rule" id="MF_01375"/>
    </source>
</evidence>
<comment type="caution">
    <text evidence="2">The sequence shown here is derived from an EMBL/GenBank/DDBJ whole genome shotgun (WGS) entry which is preliminary data.</text>
</comment>
<reference evidence="2 3" key="1">
    <citation type="submission" date="2020-03" db="EMBL/GenBank/DDBJ databases">
        <title>Whole genome sequencing of clinical and environmental type strains of Ochrobactrum.</title>
        <authorList>
            <person name="Dharne M."/>
        </authorList>
    </citation>
    <scope>NUCLEOTIDE SEQUENCE [LARGE SCALE GENOMIC DNA]</scope>
    <source>
        <strain evidence="2 3">CIP 109452</strain>
    </source>
</reference>
<comment type="similarity">
    <text evidence="1">Belongs to the HAD-like hydrolase superfamily. PhnX family.</text>
</comment>
<gene>
    <name evidence="1" type="primary">phnX</name>
    <name evidence="2" type="ORF">HED55_13505</name>
</gene>
<comment type="cofactor">
    <cofactor evidence="1">
        <name>Mg(2+)</name>
        <dbReference type="ChEBI" id="CHEBI:18420"/>
    </cofactor>
    <text evidence="1">Binds 1 Mg(2+) ion per subunit.</text>
</comment>
<dbReference type="InterPro" id="IPR023214">
    <property type="entry name" value="HAD_sf"/>
</dbReference>
<feature type="binding site" evidence="1">
    <location>
        <position position="12"/>
    </location>
    <ligand>
        <name>Mg(2+)</name>
        <dbReference type="ChEBI" id="CHEBI:18420"/>
    </ligand>
</feature>